<reference evidence="1" key="2">
    <citation type="submission" date="2020-09" db="EMBL/GenBank/DDBJ databases">
        <authorList>
            <person name="Sun Q."/>
            <person name="Kim S."/>
        </authorList>
    </citation>
    <scope>NUCLEOTIDE SEQUENCE</scope>
    <source>
        <strain evidence="1">KCTC 22169</strain>
    </source>
</reference>
<dbReference type="RefSeq" id="WP_268245046.1">
    <property type="nucleotide sequence ID" value="NZ_BMXR01000011.1"/>
</dbReference>
<proteinExistence type="predicted"/>
<sequence length="44" mass="4878">MARNVELKAGVDDLDAVEQKARELGVDPDNLIAEAYVDLLLTRH</sequence>
<accession>A0A918KMQ4</accession>
<comment type="caution">
    <text evidence="1">The sequence shown here is derived from an EMBL/GenBank/DDBJ whole genome shotgun (WGS) entry which is preliminary data.</text>
</comment>
<gene>
    <name evidence="1" type="ORF">GCM10007392_39080</name>
</gene>
<dbReference type="Proteomes" id="UP000626148">
    <property type="component" value="Unassembled WGS sequence"/>
</dbReference>
<reference evidence="1" key="1">
    <citation type="journal article" date="2014" name="Int. J. Syst. Evol. Microbiol.">
        <title>Complete genome sequence of Corynebacterium casei LMG S-19264T (=DSM 44701T), isolated from a smear-ripened cheese.</title>
        <authorList>
            <consortium name="US DOE Joint Genome Institute (JGI-PGF)"/>
            <person name="Walter F."/>
            <person name="Albersmeier A."/>
            <person name="Kalinowski J."/>
            <person name="Ruckert C."/>
        </authorList>
    </citation>
    <scope>NUCLEOTIDE SEQUENCE</scope>
    <source>
        <strain evidence="1">KCTC 22169</strain>
    </source>
</reference>
<protein>
    <submittedName>
        <fullName evidence="1">Uncharacterized protein</fullName>
    </submittedName>
</protein>
<name>A0A918KMQ4_9GAMM</name>
<keyword evidence="2" id="KW-1185">Reference proteome</keyword>
<organism evidence="1 2">
    <name type="scientific">Saccharospirillum salsuginis</name>
    <dbReference type="NCBI Taxonomy" id="418750"/>
    <lineage>
        <taxon>Bacteria</taxon>
        <taxon>Pseudomonadati</taxon>
        <taxon>Pseudomonadota</taxon>
        <taxon>Gammaproteobacteria</taxon>
        <taxon>Oceanospirillales</taxon>
        <taxon>Saccharospirillaceae</taxon>
        <taxon>Saccharospirillum</taxon>
    </lineage>
</organism>
<evidence type="ECO:0000313" key="1">
    <source>
        <dbReference type="EMBL" id="GGX67624.1"/>
    </source>
</evidence>
<dbReference type="EMBL" id="BMXR01000011">
    <property type="protein sequence ID" value="GGX67624.1"/>
    <property type="molecule type" value="Genomic_DNA"/>
</dbReference>
<dbReference type="AlphaFoldDB" id="A0A918KMQ4"/>
<evidence type="ECO:0000313" key="2">
    <source>
        <dbReference type="Proteomes" id="UP000626148"/>
    </source>
</evidence>